<comment type="catalytic activity">
    <reaction evidence="7">
        <text>L-dehydroascorbate + 2 glutathione = glutathione disulfide + L-ascorbate</text>
        <dbReference type="Rhea" id="RHEA:24424"/>
        <dbReference type="ChEBI" id="CHEBI:38290"/>
        <dbReference type="ChEBI" id="CHEBI:57925"/>
        <dbReference type="ChEBI" id="CHEBI:58297"/>
        <dbReference type="ChEBI" id="CHEBI:58539"/>
        <dbReference type="EC" id="1.8.5.1"/>
    </reaction>
</comment>
<dbReference type="Pfam" id="PF00043">
    <property type="entry name" value="GST_C"/>
    <property type="match status" value="1"/>
</dbReference>
<comment type="caution">
    <text evidence="11">The sequence shown here is derived from an EMBL/GenBank/DDBJ whole genome shotgun (WGS) entry which is preliminary data.</text>
</comment>
<dbReference type="InterPro" id="IPR004046">
    <property type="entry name" value="GST_C"/>
</dbReference>
<proteinExistence type="predicted"/>
<dbReference type="InterPro" id="IPR004045">
    <property type="entry name" value="Glutathione_S-Trfase_N"/>
</dbReference>
<dbReference type="SFLD" id="SFLDG00358">
    <property type="entry name" value="Main_(cytGST)"/>
    <property type="match status" value="1"/>
</dbReference>
<accession>A0AAD1XSP9</accession>
<organism evidence="11 12">
    <name type="scientific">Euplotes crassus</name>
    <dbReference type="NCBI Taxonomy" id="5936"/>
    <lineage>
        <taxon>Eukaryota</taxon>
        <taxon>Sar</taxon>
        <taxon>Alveolata</taxon>
        <taxon>Ciliophora</taxon>
        <taxon>Intramacronucleata</taxon>
        <taxon>Spirotrichea</taxon>
        <taxon>Hypotrichia</taxon>
        <taxon>Euplotida</taxon>
        <taxon>Euplotidae</taxon>
        <taxon>Moneuplotes</taxon>
    </lineage>
</organism>
<evidence type="ECO:0000256" key="1">
    <source>
        <dbReference type="ARBA" id="ARBA00012436"/>
    </source>
</evidence>
<comment type="catalytic activity">
    <reaction evidence="6">
        <text>methylarsonate + 2 glutathione + H(+) = methylarsonous acid + glutathione disulfide + H2O</text>
        <dbReference type="Rhea" id="RHEA:15969"/>
        <dbReference type="ChEBI" id="CHEBI:15377"/>
        <dbReference type="ChEBI" id="CHEBI:15378"/>
        <dbReference type="ChEBI" id="CHEBI:17826"/>
        <dbReference type="ChEBI" id="CHEBI:33409"/>
        <dbReference type="ChEBI" id="CHEBI:57925"/>
        <dbReference type="ChEBI" id="CHEBI:58297"/>
        <dbReference type="EC" id="1.20.4.2"/>
    </reaction>
</comment>
<evidence type="ECO:0000256" key="3">
    <source>
        <dbReference type="ARBA" id="ARBA00023002"/>
    </source>
</evidence>
<dbReference type="GO" id="GO:0050610">
    <property type="term" value="F:methylarsonate reductase activity"/>
    <property type="evidence" value="ECO:0007669"/>
    <property type="project" value="UniProtKB-EC"/>
</dbReference>
<evidence type="ECO:0000256" key="6">
    <source>
        <dbReference type="ARBA" id="ARBA00048353"/>
    </source>
</evidence>
<dbReference type="Gene3D" id="3.40.30.10">
    <property type="entry name" value="Glutaredoxin"/>
    <property type="match status" value="1"/>
</dbReference>
<dbReference type="PRINTS" id="PR01625">
    <property type="entry name" value="GSTRNSFRASEO"/>
</dbReference>
<feature type="compositionally biased region" description="Basic and acidic residues" evidence="8">
    <location>
        <begin position="1"/>
        <end position="13"/>
    </location>
</feature>
<dbReference type="EC" id="1.8.5.1" evidence="1"/>
<dbReference type="InterPro" id="IPR050983">
    <property type="entry name" value="GST_Omega/HSP26"/>
</dbReference>
<sequence>MEITEQEKAKTLKEFSIQSKADGKPSANTEHWRLYGHPLCPYVERAKLALKHHEAEYQNVHVSLPDRPDWFYSYHRGAVPILEIPDASGTKFIAESTIVVEYVDDELKDKSPAHALFPSDPFERASRKMFLDKFRDLGLYMFRSILTTKEDKRSRDLSKIEELLSILEEELSTSGAKYLFGEEKYGFVDIILFCQVKQILILSKKIDWPIQTFPSVKKWVNRIRAEPRLKGGLNSEADFLAMIQSFKHTGVWGLKYPLAKI</sequence>
<feature type="region of interest" description="Disordered" evidence="8">
    <location>
        <begin position="1"/>
        <end position="28"/>
    </location>
</feature>
<evidence type="ECO:0000256" key="7">
    <source>
        <dbReference type="ARBA" id="ARBA00049544"/>
    </source>
</evidence>
<dbReference type="EC" id="1.20.4.2" evidence="2"/>
<dbReference type="GO" id="GO:0005737">
    <property type="term" value="C:cytoplasm"/>
    <property type="evidence" value="ECO:0007669"/>
    <property type="project" value="InterPro"/>
</dbReference>
<dbReference type="SUPFAM" id="SSF47616">
    <property type="entry name" value="GST C-terminal domain-like"/>
    <property type="match status" value="1"/>
</dbReference>
<feature type="domain" description="GST C-terminal" evidence="10">
    <location>
        <begin position="120"/>
        <end position="251"/>
    </location>
</feature>
<dbReference type="InterPro" id="IPR036249">
    <property type="entry name" value="Thioredoxin-like_sf"/>
</dbReference>
<dbReference type="GO" id="GO:0045174">
    <property type="term" value="F:glutathione dehydrogenase (ascorbate) activity"/>
    <property type="evidence" value="ECO:0007669"/>
    <property type="project" value="UniProtKB-EC"/>
</dbReference>
<dbReference type="GO" id="GO:0006749">
    <property type="term" value="P:glutathione metabolic process"/>
    <property type="evidence" value="ECO:0007669"/>
    <property type="project" value="TreeGrafter"/>
</dbReference>
<dbReference type="InterPro" id="IPR010987">
    <property type="entry name" value="Glutathione-S-Trfase_C-like"/>
</dbReference>
<dbReference type="EMBL" id="CAMPGE010020307">
    <property type="protein sequence ID" value="CAI2378568.1"/>
    <property type="molecule type" value="Genomic_DNA"/>
</dbReference>
<dbReference type="Gene3D" id="1.20.1050.10">
    <property type="match status" value="1"/>
</dbReference>
<dbReference type="InterPro" id="IPR005442">
    <property type="entry name" value="GST_omega"/>
</dbReference>
<gene>
    <name evidence="11" type="ORF">ECRASSUSDP1_LOCUS19965</name>
</gene>
<dbReference type="InterPro" id="IPR036282">
    <property type="entry name" value="Glutathione-S-Trfase_C_sf"/>
</dbReference>
<dbReference type="PROSITE" id="PS50404">
    <property type="entry name" value="GST_NTER"/>
    <property type="match status" value="1"/>
</dbReference>
<evidence type="ECO:0000259" key="9">
    <source>
        <dbReference type="PROSITE" id="PS50404"/>
    </source>
</evidence>
<dbReference type="PANTHER" id="PTHR43968:SF6">
    <property type="entry name" value="GLUTATHIONE S-TRANSFERASE OMEGA"/>
    <property type="match status" value="1"/>
</dbReference>
<dbReference type="SUPFAM" id="SSF52833">
    <property type="entry name" value="Thioredoxin-like"/>
    <property type="match status" value="1"/>
</dbReference>
<evidence type="ECO:0000256" key="4">
    <source>
        <dbReference type="ARBA" id="ARBA00032186"/>
    </source>
</evidence>
<keyword evidence="12" id="KW-1185">Reference proteome</keyword>
<dbReference type="SFLD" id="SFLDS00019">
    <property type="entry name" value="Glutathione_Transferase_(cytos"/>
    <property type="match status" value="1"/>
</dbReference>
<dbReference type="GO" id="GO:0004364">
    <property type="term" value="F:glutathione transferase activity"/>
    <property type="evidence" value="ECO:0007669"/>
    <property type="project" value="InterPro"/>
</dbReference>
<name>A0AAD1XSP9_EUPCR</name>
<dbReference type="PROSITE" id="PS50405">
    <property type="entry name" value="GST_CTER"/>
    <property type="match status" value="1"/>
</dbReference>
<protein>
    <recommendedName>
        <fullName evidence="4">Glutathione-dependent dehydroascorbate reductase</fullName>
        <ecNumber evidence="2">1.20.4.2</ecNumber>
        <ecNumber evidence="1">1.8.5.1</ecNumber>
    </recommendedName>
    <alternativeName>
        <fullName evidence="5">Monomethylarsonic acid reductase</fullName>
    </alternativeName>
</protein>
<dbReference type="AlphaFoldDB" id="A0AAD1XSP9"/>
<dbReference type="InterPro" id="IPR040079">
    <property type="entry name" value="Glutathione_S-Trfase"/>
</dbReference>
<evidence type="ECO:0000256" key="5">
    <source>
        <dbReference type="ARBA" id="ARBA00032681"/>
    </source>
</evidence>
<dbReference type="Proteomes" id="UP001295684">
    <property type="component" value="Unassembled WGS sequence"/>
</dbReference>
<feature type="domain" description="GST N-terminal" evidence="9">
    <location>
        <begin position="30"/>
        <end position="111"/>
    </location>
</feature>
<dbReference type="Pfam" id="PF13417">
    <property type="entry name" value="GST_N_3"/>
    <property type="match status" value="1"/>
</dbReference>
<reference evidence="11" key="1">
    <citation type="submission" date="2023-07" db="EMBL/GenBank/DDBJ databases">
        <authorList>
            <consortium name="AG Swart"/>
            <person name="Singh M."/>
            <person name="Singh A."/>
            <person name="Seah K."/>
            <person name="Emmerich C."/>
        </authorList>
    </citation>
    <scope>NUCLEOTIDE SEQUENCE</scope>
    <source>
        <strain evidence="11">DP1</strain>
    </source>
</reference>
<dbReference type="PANTHER" id="PTHR43968">
    <property type="match status" value="1"/>
</dbReference>
<evidence type="ECO:0000256" key="8">
    <source>
        <dbReference type="SAM" id="MobiDB-lite"/>
    </source>
</evidence>
<evidence type="ECO:0000313" key="11">
    <source>
        <dbReference type="EMBL" id="CAI2378568.1"/>
    </source>
</evidence>
<evidence type="ECO:0000259" key="10">
    <source>
        <dbReference type="PROSITE" id="PS50405"/>
    </source>
</evidence>
<evidence type="ECO:0000313" key="12">
    <source>
        <dbReference type="Proteomes" id="UP001295684"/>
    </source>
</evidence>
<keyword evidence="3" id="KW-0560">Oxidoreductase</keyword>
<evidence type="ECO:0000256" key="2">
    <source>
        <dbReference type="ARBA" id="ARBA00013060"/>
    </source>
</evidence>